<dbReference type="InterPro" id="IPR002777">
    <property type="entry name" value="PFD_beta-like"/>
</dbReference>
<dbReference type="OrthoDB" id="1894836at2759"/>
<dbReference type="GO" id="GO:0016272">
    <property type="term" value="C:prefoldin complex"/>
    <property type="evidence" value="ECO:0007669"/>
    <property type="project" value="InterPro"/>
</dbReference>
<gene>
    <name evidence="3" type="primary">LOC105168205</name>
</gene>
<reference evidence="3" key="2">
    <citation type="submission" date="2025-08" db="UniProtKB">
        <authorList>
            <consortium name="RefSeq"/>
        </authorList>
    </citation>
    <scope>IDENTIFICATION</scope>
</reference>
<evidence type="ECO:0000313" key="2">
    <source>
        <dbReference type="Proteomes" id="UP000504604"/>
    </source>
</evidence>
<dbReference type="KEGG" id="sind:105168205"/>
<dbReference type="RefSeq" id="XP_011086487.1">
    <property type="nucleotide sequence ID" value="XM_011088185.2"/>
</dbReference>
<reference evidence="2" key="1">
    <citation type="submission" date="2024-10" db="UniProtKB">
        <authorList>
            <consortium name="RefSeq"/>
        </authorList>
    </citation>
    <scope>NUCLEOTIDE SEQUENCE [LARGE SCALE GENOMIC DNA]</scope>
    <source>
        <strain evidence="2">cv. Zhongzhi No. 13</strain>
    </source>
</reference>
<organism evidence="2 3">
    <name type="scientific">Sesamum indicum</name>
    <name type="common">Oriental sesame</name>
    <name type="synonym">Sesamum orientale</name>
    <dbReference type="NCBI Taxonomy" id="4182"/>
    <lineage>
        <taxon>Eukaryota</taxon>
        <taxon>Viridiplantae</taxon>
        <taxon>Streptophyta</taxon>
        <taxon>Embryophyta</taxon>
        <taxon>Tracheophyta</taxon>
        <taxon>Spermatophyta</taxon>
        <taxon>Magnoliopsida</taxon>
        <taxon>eudicotyledons</taxon>
        <taxon>Gunneridae</taxon>
        <taxon>Pentapetalae</taxon>
        <taxon>asterids</taxon>
        <taxon>lamiids</taxon>
        <taxon>Lamiales</taxon>
        <taxon>Pedaliaceae</taxon>
        <taxon>Sesamum</taxon>
    </lineage>
</organism>
<name>A0A6I9TS97_SESIN</name>
<dbReference type="InParanoid" id="A0A6I9TS97"/>
<dbReference type="Gene3D" id="1.10.287.370">
    <property type="match status" value="1"/>
</dbReference>
<dbReference type="FunCoup" id="A0A6I9TS97">
    <property type="interactions" value="33"/>
</dbReference>
<dbReference type="GO" id="GO:0051082">
    <property type="term" value="F:unfolded protein binding"/>
    <property type="evidence" value="ECO:0007669"/>
    <property type="project" value="InterPro"/>
</dbReference>
<comment type="similarity">
    <text evidence="1">Belongs to the prefoldin subunit beta family.</text>
</comment>
<dbReference type="AlphaFoldDB" id="A0A6I9TS97"/>
<sequence>MSATTPSKSPSSSDLLKQVRSHEVAIAELNNLSSTRAVYQRNGNLFFRTTVQKATALEQKQLAAAKAKLQKLTSS</sequence>
<evidence type="ECO:0000313" key="3">
    <source>
        <dbReference type="RefSeq" id="XP_011086487.1"/>
    </source>
</evidence>
<dbReference type="GO" id="GO:0006457">
    <property type="term" value="P:protein folding"/>
    <property type="evidence" value="ECO:0007669"/>
    <property type="project" value="InterPro"/>
</dbReference>
<dbReference type="Proteomes" id="UP000504604">
    <property type="component" value="Linkage group LG1"/>
</dbReference>
<dbReference type="SUPFAM" id="SSF46579">
    <property type="entry name" value="Prefoldin"/>
    <property type="match status" value="1"/>
</dbReference>
<dbReference type="GeneID" id="105168205"/>
<evidence type="ECO:0000256" key="1">
    <source>
        <dbReference type="ARBA" id="ARBA00008045"/>
    </source>
</evidence>
<accession>A0A6I9TS97</accession>
<keyword evidence="2" id="KW-1185">Reference proteome</keyword>
<dbReference type="InterPro" id="IPR009053">
    <property type="entry name" value="Prefoldin"/>
</dbReference>
<protein>
    <submittedName>
        <fullName evidence="3">Uncharacterized protein LOC105168205</fullName>
    </submittedName>
</protein>
<dbReference type="GO" id="GO:0009409">
    <property type="term" value="P:response to cold"/>
    <property type="evidence" value="ECO:0007669"/>
    <property type="project" value="UniProtKB-ARBA"/>
</dbReference>
<dbReference type="Pfam" id="PF01920">
    <property type="entry name" value="Prefoldin_2"/>
    <property type="match status" value="1"/>
</dbReference>
<proteinExistence type="inferred from homology"/>